<dbReference type="PIRSF" id="PIRSF000525">
    <property type="entry name" value="SerC"/>
    <property type="match status" value="1"/>
</dbReference>
<dbReference type="GeneID" id="5885419"/>
<evidence type="ECO:0000256" key="6">
    <source>
        <dbReference type="ARBA" id="ARBA00022605"/>
    </source>
</evidence>
<dbReference type="Pfam" id="PF00266">
    <property type="entry name" value="Aminotran_5"/>
    <property type="match status" value="1"/>
</dbReference>
<keyword evidence="5 13" id="KW-0032">Aminotransferase</keyword>
<gene>
    <name evidence="13" type="ORF">EDI_151280</name>
</gene>
<evidence type="ECO:0000256" key="4">
    <source>
        <dbReference type="ARBA" id="ARBA00013030"/>
    </source>
</evidence>
<keyword evidence="9" id="KW-0718">Serine biosynthesis</keyword>
<dbReference type="InterPro" id="IPR000192">
    <property type="entry name" value="Aminotrans_V_dom"/>
</dbReference>
<dbReference type="eggNOG" id="KOG2790">
    <property type="taxonomic scope" value="Eukaryota"/>
</dbReference>
<evidence type="ECO:0000313" key="13">
    <source>
        <dbReference type="EMBL" id="EDR23348.1"/>
    </source>
</evidence>
<feature type="domain" description="Aminotransferase class V" evidence="12">
    <location>
        <begin position="6"/>
        <end position="345"/>
    </location>
</feature>
<dbReference type="NCBIfam" id="NF003764">
    <property type="entry name" value="PRK05355.1"/>
    <property type="match status" value="1"/>
</dbReference>
<keyword evidence="7 13" id="KW-0808">Transferase</keyword>
<dbReference type="GO" id="GO:0006564">
    <property type="term" value="P:L-serine biosynthetic process"/>
    <property type="evidence" value="ECO:0007669"/>
    <property type="project" value="UniProtKB-KW"/>
</dbReference>
<dbReference type="SUPFAM" id="SSF53383">
    <property type="entry name" value="PLP-dependent transferases"/>
    <property type="match status" value="1"/>
</dbReference>
<dbReference type="RefSeq" id="XP_001740258.1">
    <property type="nucleotide sequence ID" value="XM_001740206.1"/>
</dbReference>
<dbReference type="FunFam" id="3.90.1150.10:FF:000006">
    <property type="entry name" value="Phosphoserine aminotransferase"/>
    <property type="match status" value="1"/>
</dbReference>
<dbReference type="FunFam" id="3.40.640.10:FF:000010">
    <property type="entry name" value="Phosphoserine aminotransferase"/>
    <property type="match status" value="1"/>
</dbReference>
<evidence type="ECO:0000256" key="5">
    <source>
        <dbReference type="ARBA" id="ARBA00022576"/>
    </source>
</evidence>
<evidence type="ECO:0000256" key="7">
    <source>
        <dbReference type="ARBA" id="ARBA00022679"/>
    </source>
</evidence>
<dbReference type="OrthoDB" id="1703350at2759"/>
<comment type="similarity">
    <text evidence="3">Belongs to the class-V pyridoxal-phosphate-dependent aminotransferase family. SerC subfamily.</text>
</comment>
<organism evidence="14">
    <name type="scientific">Entamoeba dispar (strain ATCC PRA-260 / SAW760)</name>
    <dbReference type="NCBI Taxonomy" id="370354"/>
    <lineage>
        <taxon>Eukaryota</taxon>
        <taxon>Amoebozoa</taxon>
        <taxon>Evosea</taxon>
        <taxon>Archamoebae</taxon>
        <taxon>Mastigamoebida</taxon>
        <taxon>Entamoebidae</taxon>
        <taxon>Entamoeba</taxon>
    </lineage>
</organism>
<evidence type="ECO:0000256" key="10">
    <source>
        <dbReference type="ARBA" id="ARBA00047630"/>
    </source>
</evidence>
<dbReference type="EC" id="2.6.1.52" evidence="4"/>
<dbReference type="InterPro" id="IPR015424">
    <property type="entry name" value="PyrdxlP-dep_Trfase"/>
</dbReference>
<comment type="catalytic activity">
    <reaction evidence="10">
        <text>4-(phosphooxy)-L-threonine + 2-oxoglutarate = (R)-3-hydroxy-2-oxo-4-phosphooxybutanoate + L-glutamate</text>
        <dbReference type="Rhea" id="RHEA:16573"/>
        <dbReference type="ChEBI" id="CHEBI:16810"/>
        <dbReference type="ChEBI" id="CHEBI:29985"/>
        <dbReference type="ChEBI" id="CHEBI:58452"/>
        <dbReference type="ChEBI" id="CHEBI:58538"/>
        <dbReference type="EC" id="2.6.1.52"/>
    </reaction>
</comment>
<keyword evidence="6" id="KW-0028">Amino-acid biosynthesis</keyword>
<dbReference type="KEGG" id="edi:EDI_151280"/>
<dbReference type="Proteomes" id="UP000008076">
    <property type="component" value="Unassembled WGS sequence"/>
</dbReference>
<dbReference type="UniPathway" id="UPA00135">
    <property type="reaction ID" value="UER00197"/>
</dbReference>
<evidence type="ECO:0000313" key="14">
    <source>
        <dbReference type="Proteomes" id="UP000008076"/>
    </source>
</evidence>
<dbReference type="InterPro" id="IPR015421">
    <property type="entry name" value="PyrdxlP-dep_Trfase_major"/>
</dbReference>
<dbReference type="VEuPathDB" id="AmoebaDB:EDI_151280"/>
<dbReference type="PANTHER" id="PTHR43247">
    <property type="entry name" value="PHOSPHOSERINE AMINOTRANSFERASE"/>
    <property type="match status" value="1"/>
</dbReference>
<dbReference type="InterPro" id="IPR015422">
    <property type="entry name" value="PyrdxlP-dep_Trfase_small"/>
</dbReference>
<evidence type="ECO:0000256" key="2">
    <source>
        <dbReference type="ARBA" id="ARBA00005099"/>
    </source>
</evidence>
<dbReference type="EMBL" id="DS550346">
    <property type="protein sequence ID" value="EDR23348.1"/>
    <property type="molecule type" value="Genomic_DNA"/>
</dbReference>
<evidence type="ECO:0000259" key="12">
    <source>
        <dbReference type="Pfam" id="PF00266"/>
    </source>
</evidence>
<dbReference type="InterPro" id="IPR022278">
    <property type="entry name" value="Pser_aminoTfrase"/>
</dbReference>
<dbReference type="PANTHER" id="PTHR43247:SF1">
    <property type="entry name" value="PHOSPHOSERINE AMINOTRANSFERASE"/>
    <property type="match status" value="1"/>
</dbReference>
<comment type="catalytic activity">
    <reaction evidence="11">
        <text>O-phospho-L-serine + 2-oxoglutarate = 3-phosphooxypyruvate + L-glutamate</text>
        <dbReference type="Rhea" id="RHEA:14329"/>
        <dbReference type="ChEBI" id="CHEBI:16810"/>
        <dbReference type="ChEBI" id="CHEBI:18110"/>
        <dbReference type="ChEBI" id="CHEBI:29985"/>
        <dbReference type="ChEBI" id="CHEBI:57524"/>
        <dbReference type="EC" id="2.6.1.52"/>
    </reaction>
</comment>
<comment type="pathway">
    <text evidence="2">Amino-acid biosynthesis; L-serine biosynthesis; L-serine from 3-phospho-D-glycerate: step 2/3.</text>
</comment>
<evidence type="ECO:0000256" key="1">
    <source>
        <dbReference type="ARBA" id="ARBA00001933"/>
    </source>
</evidence>
<dbReference type="GO" id="GO:0004648">
    <property type="term" value="F:O-phospho-L-serine:2-oxoglutarate aminotransferase activity"/>
    <property type="evidence" value="ECO:0007669"/>
    <property type="project" value="UniProtKB-EC"/>
</dbReference>
<evidence type="ECO:0000256" key="11">
    <source>
        <dbReference type="ARBA" id="ARBA00049007"/>
    </source>
</evidence>
<keyword evidence="8" id="KW-0663">Pyridoxal phosphate</keyword>
<proteinExistence type="inferred from homology"/>
<dbReference type="GO" id="GO:0005737">
    <property type="term" value="C:cytoplasm"/>
    <property type="evidence" value="ECO:0007669"/>
    <property type="project" value="TreeGrafter"/>
</dbReference>
<dbReference type="AlphaFoldDB" id="B0EQ60"/>
<dbReference type="HAMAP" id="MF_00160">
    <property type="entry name" value="SerC_aminotrans_5"/>
    <property type="match status" value="1"/>
</dbReference>
<keyword evidence="14" id="KW-1185">Reference proteome</keyword>
<sequence>MRSKSIHNFSAGPGTMAKEVIEATEKAINNFWNGVSILEISHRTKEWIKVMKETKRMMKEVMDIPEGYEIIFLGGGASLQFLMVAMNLMNKKACYLDTGIWASKAIKEAENIGEVKIIGTSKDKNYTYIPEYQIPSDYDYFHITTNNTIYGTEIREDIESPIPLVADMSSDILSRPIDISKYSLIYASAQKNCGAAGVTIIIIKKEILGKVNRKIPTILDYQVHILNDSMYNTPPVISIFTVNQTLKYIKKLGGLEKIKQLNEEKARLLYAEIDRNKIFKTTVLKKDRSIMNVCFVMEDHYNQLENDFSEYAFQNGIIGIKGHRSVGGFRASIYNAVTIDSVHALIKCMRDFEQLHIH</sequence>
<protein>
    <recommendedName>
        <fullName evidence="4">phosphoserine transaminase</fullName>
        <ecNumber evidence="4">2.6.1.52</ecNumber>
    </recommendedName>
</protein>
<evidence type="ECO:0000256" key="9">
    <source>
        <dbReference type="ARBA" id="ARBA00023299"/>
    </source>
</evidence>
<dbReference type="GO" id="GO:0030170">
    <property type="term" value="F:pyridoxal phosphate binding"/>
    <property type="evidence" value="ECO:0007669"/>
    <property type="project" value="TreeGrafter"/>
</dbReference>
<comment type="cofactor">
    <cofactor evidence="1">
        <name>pyridoxal 5'-phosphate</name>
        <dbReference type="ChEBI" id="CHEBI:597326"/>
    </cofactor>
</comment>
<reference evidence="14" key="1">
    <citation type="submission" date="2007-12" db="EMBL/GenBank/DDBJ databases">
        <title>Annotation of Entamoeba dispar SAW760.</title>
        <authorList>
            <person name="Lorenzi H."/>
            <person name="Inman J."/>
            <person name="Schobel S."/>
            <person name="Amedeo P."/>
            <person name="Caler E."/>
        </authorList>
    </citation>
    <scope>NUCLEOTIDE SEQUENCE [LARGE SCALE GENOMIC DNA]</scope>
    <source>
        <strain evidence="14">ATCC PRA-260 / SAW760</strain>
    </source>
</reference>
<dbReference type="Gene3D" id="3.90.1150.10">
    <property type="entry name" value="Aspartate Aminotransferase, domain 1"/>
    <property type="match status" value="1"/>
</dbReference>
<evidence type="ECO:0000256" key="8">
    <source>
        <dbReference type="ARBA" id="ARBA00022898"/>
    </source>
</evidence>
<dbReference type="OMA" id="AFVYFCD"/>
<dbReference type="Gene3D" id="3.40.640.10">
    <property type="entry name" value="Type I PLP-dependent aspartate aminotransferase-like (Major domain)"/>
    <property type="match status" value="1"/>
</dbReference>
<name>B0EQ60_ENTDS</name>
<accession>B0EQ60</accession>
<evidence type="ECO:0000256" key="3">
    <source>
        <dbReference type="ARBA" id="ARBA00006904"/>
    </source>
</evidence>